<dbReference type="NCBIfam" id="TIGR01450">
    <property type="entry name" value="recC"/>
    <property type="match status" value="1"/>
</dbReference>
<comment type="subunit">
    <text evidence="10">Heterotrimer of RecB, RecC and RecD. All subunits contribute to DNA-binding.</text>
</comment>
<evidence type="ECO:0000256" key="11">
    <source>
        <dbReference type="SAM" id="MobiDB-lite"/>
    </source>
</evidence>
<keyword evidence="8 10" id="KW-0238">DNA-binding</keyword>
<dbReference type="Gene3D" id="3.40.50.10930">
    <property type="match status" value="1"/>
</dbReference>
<dbReference type="PIRSF" id="PIRSF000980">
    <property type="entry name" value="RecC"/>
    <property type="match status" value="1"/>
</dbReference>
<keyword evidence="6 10" id="KW-0269">Exonuclease</keyword>
<evidence type="ECO:0000259" key="12">
    <source>
        <dbReference type="Pfam" id="PF17946"/>
    </source>
</evidence>
<comment type="miscellaneous">
    <text evidence="10">In the RecBCD complex, RecB has a slow 3'-5' helicase, an exonuclease activity and loads RecA onto ssDNA, RecD has a fast 5'-3' helicase activity, while RecC stimulates the ATPase and processivity of the RecB helicase and contributes to recognition of the Chi site.</text>
</comment>
<feature type="compositionally biased region" description="Basic and acidic residues" evidence="11">
    <location>
        <begin position="694"/>
        <end position="708"/>
    </location>
</feature>
<gene>
    <name evidence="10" type="primary">recC</name>
    <name evidence="13" type="ORF">FB467_0155</name>
</gene>
<evidence type="ECO:0000256" key="6">
    <source>
        <dbReference type="ARBA" id="ARBA00022839"/>
    </source>
</evidence>
<name>A0A542YLX5_9MICO</name>
<comment type="similarity">
    <text evidence="10">Belongs to the RecC family.</text>
</comment>
<dbReference type="Proteomes" id="UP000319516">
    <property type="component" value="Unassembled WGS sequence"/>
</dbReference>
<dbReference type="GO" id="GO:0009338">
    <property type="term" value="C:exodeoxyribonuclease V complex"/>
    <property type="evidence" value="ECO:0007669"/>
    <property type="project" value="InterPro"/>
</dbReference>
<dbReference type="SUPFAM" id="SSF52980">
    <property type="entry name" value="Restriction endonuclease-like"/>
    <property type="match status" value="1"/>
</dbReference>
<keyword evidence="9 10" id="KW-0234">DNA repair</keyword>
<dbReference type="AlphaFoldDB" id="A0A542YLX5"/>
<keyword evidence="7 10" id="KW-0067">ATP-binding</keyword>
<evidence type="ECO:0000256" key="8">
    <source>
        <dbReference type="ARBA" id="ARBA00023125"/>
    </source>
</evidence>
<dbReference type="Pfam" id="PF04257">
    <property type="entry name" value="Exonuc_V_gamma"/>
    <property type="match status" value="1"/>
</dbReference>
<evidence type="ECO:0000256" key="9">
    <source>
        <dbReference type="ARBA" id="ARBA00023204"/>
    </source>
</evidence>
<evidence type="ECO:0000256" key="4">
    <source>
        <dbReference type="ARBA" id="ARBA00022801"/>
    </source>
</evidence>
<proteinExistence type="inferred from homology"/>
<evidence type="ECO:0000313" key="13">
    <source>
        <dbReference type="EMBL" id="TQL49090.1"/>
    </source>
</evidence>
<sequence>MGGLSPPGNTVVPVGLFIHRAERTDLLADELGDLLATPLADPFAEEVVVVPARGVERWLTQRLSHRLGTGPRGGDGVCAGVRFLSPRSLVALLLDAERDDPWDPDRLVWPLLRVIDESLDEPWANTLALHLGHGREDEEAQLRQERRYAVARRLAGLFASYAVQRPSLVADWRQGRDSDGAGHPLDPDLHWQPRLWRALVDRVDSSPPDLRHTETVQRLRDGGDGLDLPPRLSLFGHTRVPVTEVELLDALGTLRDVHLWLPQASPASWDALAPVATGPVSRREDPTTAMVRHPLLSSLGRDARELQRTLAVADAGPTPDPRDLATPQTLLGWLQADLRHDAPPDGATRAARPVDPADDTVQVHACHGAARQVDVLREVLVGLLQDDPTLEPRDILVMCPDIETYAPLIQAGFGMADRLLDQVGTGHPAHRLRVRLADRALSSTNPLLAVAGTLVALAGGRVTATEVLDLASTAPVRHRFGLSDDDLEQVTAWVATAGIRWGLDHEHRGRYRLSSLGQNTWRFGLDRVLVGVALAEDEHRPLGTALPVDDVGSNDIDLAGRLAELVDRLDHTLRSLAAAGTVTEWMSALGEGVSRLTDVPTADAWQVAQFERELARIEDAATAGSRDTPLRLADVRTLLQDRLSGRPTRANFRTGTLTVCTMVPMRSVPHRVVCLVGLDDGVFPRSTSADGDDVLARDPLTGERDTRSEDRQLLLDAIMAATDKLVITYTGANEHSGASRPPAVPLGEILDAVLETATHPAPRKAGSDLVVRHPLQPFDPRNLVPGRLVPTARPFSFDRSALEGAEAASGERVPRRPLIAEPLAPQEPADLNLADLQAFFAHPVRHFLRRRLDVSSPLAAEETVDAMPITLDGLEKWDVGDRLLRDMLAGMSPDASIDAERIRGLLPPQQLGVATLTEVCGVVQTLVNSSAPLRAEPARTVDVDIDLGDGRRLTGTVPGVHGNRVVSTTYSSLRGKQRLASWINLLALTLGHPHTPWTAHAVGRYGKGGRVSVIGGLDHSAATWLRDLVDIYDRGMREPVPLPVKTAEAYADAWARAHGPHDPELAKAARGAWTTDRGKPYLPPGENEDPAHVRIFGAGSPVDVLLGPPRADERWNDAPTRLGQYALRVWQPLRAHERLGRL</sequence>
<organism evidence="13 14">
    <name type="scientific">Ornithinicoccus hortensis</name>
    <dbReference type="NCBI Taxonomy" id="82346"/>
    <lineage>
        <taxon>Bacteria</taxon>
        <taxon>Bacillati</taxon>
        <taxon>Actinomycetota</taxon>
        <taxon>Actinomycetes</taxon>
        <taxon>Micrococcales</taxon>
        <taxon>Intrasporangiaceae</taxon>
        <taxon>Ornithinicoccus</taxon>
    </lineage>
</organism>
<keyword evidence="5 10" id="KW-0347">Helicase</keyword>
<dbReference type="InterPro" id="IPR011335">
    <property type="entry name" value="Restrct_endonuc-II-like"/>
</dbReference>
<protein>
    <recommendedName>
        <fullName evidence="10">RecBCD enzyme subunit RecC</fullName>
    </recommendedName>
    <alternativeName>
        <fullName evidence="10">Exonuclease V subunit RecC</fullName>
        <shortName evidence="10">ExoV subunit RecC</shortName>
    </alternativeName>
    <alternativeName>
        <fullName evidence="10">Helicase/nuclease RecBCD subunit RecC</fullName>
    </alternativeName>
</protein>
<dbReference type="PANTHER" id="PTHR30591">
    <property type="entry name" value="RECBCD ENZYME SUBUNIT RECC"/>
    <property type="match status" value="1"/>
</dbReference>
<keyword evidence="3 10" id="KW-0227">DNA damage</keyword>
<comment type="caution">
    <text evidence="13">The sequence shown here is derived from an EMBL/GenBank/DDBJ whole genome shotgun (WGS) entry which is preliminary data.</text>
</comment>
<evidence type="ECO:0000256" key="1">
    <source>
        <dbReference type="ARBA" id="ARBA00022722"/>
    </source>
</evidence>
<dbReference type="Gene3D" id="1.10.10.990">
    <property type="match status" value="1"/>
</dbReference>
<feature type="region of interest" description="Disordered" evidence="11">
    <location>
        <begin position="687"/>
        <end position="708"/>
    </location>
</feature>
<dbReference type="EMBL" id="VFOP01000001">
    <property type="protein sequence ID" value="TQL49090.1"/>
    <property type="molecule type" value="Genomic_DNA"/>
</dbReference>
<dbReference type="HAMAP" id="MF_01486">
    <property type="entry name" value="RecC"/>
    <property type="match status" value="1"/>
</dbReference>
<evidence type="ECO:0000256" key="10">
    <source>
        <dbReference type="HAMAP-Rule" id="MF_01486"/>
    </source>
</evidence>
<keyword evidence="2 10" id="KW-0547">Nucleotide-binding</keyword>
<dbReference type="PANTHER" id="PTHR30591:SF1">
    <property type="entry name" value="RECBCD ENZYME SUBUNIT RECC"/>
    <property type="match status" value="1"/>
</dbReference>
<accession>A0A542YLX5</accession>
<evidence type="ECO:0000256" key="7">
    <source>
        <dbReference type="ARBA" id="ARBA00022840"/>
    </source>
</evidence>
<feature type="domain" description="RecC C-terminal" evidence="12">
    <location>
        <begin position="828"/>
        <end position="1053"/>
    </location>
</feature>
<dbReference type="GO" id="GO:0005524">
    <property type="term" value="F:ATP binding"/>
    <property type="evidence" value="ECO:0007669"/>
    <property type="project" value="UniProtKB-UniRule"/>
</dbReference>
<evidence type="ECO:0000256" key="5">
    <source>
        <dbReference type="ARBA" id="ARBA00022806"/>
    </source>
</evidence>
<keyword evidence="1 10" id="KW-0540">Nuclease</keyword>
<dbReference type="InterPro" id="IPR006697">
    <property type="entry name" value="RecC"/>
</dbReference>
<dbReference type="SUPFAM" id="SSF52540">
    <property type="entry name" value="P-loop containing nucleoside triphosphate hydrolases"/>
    <property type="match status" value="2"/>
</dbReference>
<dbReference type="Gene3D" id="1.10.10.160">
    <property type="match status" value="1"/>
</dbReference>
<reference evidence="13 14" key="1">
    <citation type="submission" date="2019-06" db="EMBL/GenBank/DDBJ databases">
        <title>Sequencing the genomes of 1000 actinobacteria strains.</title>
        <authorList>
            <person name="Klenk H.-P."/>
        </authorList>
    </citation>
    <scope>NUCLEOTIDE SEQUENCE [LARGE SCALE GENOMIC DNA]</scope>
    <source>
        <strain evidence="13 14">DSM 12335</strain>
    </source>
</reference>
<dbReference type="InterPro" id="IPR013986">
    <property type="entry name" value="DExx_box_DNA_helicase_dom_sf"/>
</dbReference>
<dbReference type="GO" id="GO:0000724">
    <property type="term" value="P:double-strand break repair via homologous recombination"/>
    <property type="evidence" value="ECO:0007669"/>
    <property type="project" value="UniProtKB-UniRule"/>
</dbReference>
<evidence type="ECO:0000256" key="2">
    <source>
        <dbReference type="ARBA" id="ARBA00022741"/>
    </source>
</evidence>
<keyword evidence="4 10" id="KW-0378">Hydrolase</keyword>
<dbReference type="Pfam" id="PF17946">
    <property type="entry name" value="RecC_C"/>
    <property type="match status" value="1"/>
</dbReference>
<dbReference type="GO" id="GO:0003677">
    <property type="term" value="F:DNA binding"/>
    <property type="evidence" value="ECO:0007669"/>
    <property type="project" value="UniProtKB-UniRule"/>
</dbReference>
<comment type="function">
    <text evidence="10">A helicase/nuclease that prepares dsDNA breaks (DSB) for recombinational DNA repair. Binds to DSBs and unwinds DNA via a highly rapid and processive ATP-dependent bidirectional helicase activity. Unwinds dsDNA until it encounters a Chi (crossover hotspot instigator) sequence from the 3' direction. Cuts ssDNA a few nucleotides 3' to the Chi site. The properties and activities of the enzyme are changed at Chi. The Chi-altered holoenzyme produces a long 3'-ssDNA overhang and facilitates RecA-binding to the ssDNA for homologous DNA recombination and repair. Holoenzyme degrades any linearized DNA that is unable to undergo homologous recombination. In the holoenzyme this subunit recognizes the wild-type Chi sequence, and when added to isolated RecB increases its ATP-dependent helicase processivity.</text>
</comment>
<evidence type="ECO:0000256" key="3">
    <source>
        <dbReference type="ARBA" id="ARBA00022763"/>
    </source>
</evidence>
<evidence type="ECO:0000313" key="14">
    <source>
        <dbReference type="Proteomes" id="UP000319516"/>
    </source>
</evidence>
<dbReference type="Gene3D" id="3.40.50.300">
    <property type="entry name" value="P-loop containing nucleotide triphosphate hydrolases"/>
    <property type="match status" value="2"/>
</dbReference>
<dbReference type="InterPro" id="IPR027417">
    <property type="entry name" value="P-loop_NTPase"/>
</dbReference>
<keyword evidence="14" id="KW-1185">Reference proteome</keyword>
<dbReference type="GO" id="GO:0008854">
    <property type="term" value="F:exodeoxyribonuclease V activity"/>
    <property type="evidence" value="ECO:0007669"/>
    <property type="project" value="InterPro"/>
</dbReference>
<dbReference type="GO" id="GO:0003678">
    <property type="term" value="F:DNA helicase activity"/>
    <property type="evidence" value="ECO:0007669"/>
    <property type="project" value="UniProtKB-UniRule"/>
</dbReference>
<dbReference type="InterPro" id="IPR041500">
    <property type="entry name" value="RecC_C"/>
</dbReference>